<organism evidence="8">
    <name type="scientific">Turicibacter sanguinis</name>
    <dbReference type="NCBI Taxonomy" id="154288"/>
    <lineage>
        <taxon>Bacteria</taxon>
        <taxon>Bacillati</taxon>
        <taxon>Bacillota</taxon>
        <taxon>Erysipelotrichia</taxon>
        <taxon>Erysipelotrichales</taxon>
        <taxon>Turicibacteraceae</taxon>
        <taxon>Turicibacter</taxon>
    </lineage>
</organism>
<name>A0A6G2CQQ8_9FIRM</name>
<comment type="caution">
    <text evidence="8">The sequence shown here is derived from an EMBL/GenBank/DDBJ whole genome shotgun (WGS) entry which is preliminary data.</text>
</comment>
<dbReference type="SUPFAM" id="SSF53067">
    <property type="entry name" value="Actin-like ATPase domain"/>
    <property type="match status" value="2"/>
</dbReference>
<dbReference type="NCBIfam" id="TIGR01174">
    <property type="entry name" value="ftsA"/>
    <property type="match status" value="1"/>
</dbReference>
<dbReference type="InterPro" id="IPR050696">
    <property type="entry name" value="FtsA/MreB"/>
</dbReference>
<dbReference type="AlphaFoldDB" id="A0A6G2CQQ8"/>
<dbReference type="Pfam" id="PF02491">
    <property type="entry name" value="SHS2_FTSA"/>
    <property type="match status" value="1"/>
</dbReference>
<evidence type="ECO:0000256" key="4">
    <source>
        <dbReference type="ARBA" id="ARBA00023306"/>
    </source>
</evidence>
<dbReference type="GO" id="GO:0032153">
    <property type="term" value="C:cell division site"/>
    <property type="evidence" value="ECO:0007669"/>
    <property type="project" value="TreeGrafter"/>
</dbReference>
<dbReference type="PANTHER" id="PTHR32432:SF4">
    <property type="entry name" value="CELL DIVISION PROTEIN FTSA"/>
    <property type="match status" value="1"/>
</dbReference>
<dbReference type="EMBL" id="WMQV01000037">
    <property type="protein sequence ID" value="MTL95257.1"/>
    <property type="molecule type" value="Genomic_DNA"/>
</dbReference>
<gene>
    <name evidence="8" type="primary">ftsA</name>
    <name evidence="8" type="ORF">GMA64_12025</name>
    <name evidence="7" type="ORF">GMA92_04710</name>
</gene>
<dbReference type="GO" id="GO:0051301">
    <property type="term" value="P:cell division"/>
    <property type="evidence" value="ECO:0007669"/>
    <property type="project" value="UniProtKB-KW"/>
</dbReference>
<reference evidence="8 9" key="1">
    <citation type="journal article" date="2019" name="Nat. Med.">
        <title>A library of human gut bacterial isolates paired with longitudinal multiomics data enables mechanistic microbiome research.</title>
        <authorList>
            <person name="Poyet M."/>
            <person name="Groussin M."/>
            <person name="Gibbons S.M."/>
            <person name="Avila-Pacheco J."/>
            <person name="Jiang X."/>
            <person name="Kearney S.M."/>
            <person name="Perrotta A.R."/>
            <person name="Berdy B."/>
            <person name="Zhao S."/>
            <person name="Lieberman T.D."/>
            <person name="Swanson P.K."/>
            <person name="Smith M."/>
            <person name="Roesemann S."/>
            <person name="Alexander J.E."/>
            <person name="Rich S.A."/>
            <person name="Livny J."/>
            <person name="Vlamakis H."/>
            <person name="Clish C."/>
            <person name="Bullock K."/>
            <person name="Deik A."/>
            <person name="Scott J."/>
            <person name="Pierce K.A."/>
            <person name="Xavier R.J."/>
            <person name="Alm E.J."/>
        </authorList>
    </citation>
    <scope>NUCLEOTIDE SEQUENCE</scope>
    <source>
        <strain evidence="8">BIOML-A179</strain>
        <strain evidence="7 9">BIOML-A198</strain>
    </source>
</reference>
<dbReference type="Proteomes" id="UP000487649">
    <property type="component" value="Unassembled WGS sequence"/>
</dbReference>
<dbReference type="PIRSF" id="PIRSF003101">
    <property type="entry name" value="FtsA"/>
    <property type="match status" value="1"/>
</dbReference>
<dbReference type="InterPro" id="IPR043129">
    <property type="entry name" value="ATPase_NBD"/>
</dbReference>
<dbReference type="PANTHER" id="PTHR32432">
    <property type="entry name" value="CELL DIVISION PROTEIN FTSA-RELATED"/>
    <property type="match status" value="1"/>
</dbReference>
<evidence type="ECO:0000313" key="8">
    <source>
        <dbReference type="EMBL" id="MTL95257.1"/>
    </source>
</evidence>
<evidence type="ECO:0000256" key="5">
    <source>
        <dbReference type="PIRNR" id="PIRNR003101"/>
    </source>
</evidence>
<dbReference type="InterPro" id="IPR003494">
    <property type="entry name" value="SHS2_FtsA"/>
</dbReference>
<keyword evidence="2 5" id="KW-0132">Cell division</keyword>
<comment type="similarity">
    <text evidence="5">Belongs to the FtsA/MreB family.</text>
</comment>
<keyword evidence="1" id="KW-1003">Cell membrane</keyword>
<evidence type="ECO:0000256" key="3">
    <source>
        <dbReference type="ARBA" id="ARBA00023136"/>
    </source>
</evidence>
<evidence type="ECO:0000313" key="7">
    <source>
        <dbReference type="EMBL" id="MTK20740.1"/>
    </source>
</evidence>
<accession>A0A6G2CQQ8</accession>
<evidence type="ECO:0000256" key="1">
    <source>
        <dbReference type="ARBA" id="ARBA00022475"/>
    </source>
</evidence>
<dbReference type="InterPro" id="IPR020823">
    <property type="entry name" value="Cell_div_FtsA"/>
</dbReference>
<dbReference type="OrthoDB" id="9768127at2"/>
<dbReference type="SMART" id="SM00842">
    <property type="entry name" value="FtsA"/>
    <property type="match status" value="1"/>
</dbReference>
<evidence type="ECO:0000256" key="2">
    <source>
        <dbReference type="ARBA" id="ARBA00022618"/>
    </source>
</evidence>
<proteinExistence type="inferred from homology"/>
<dbReference type="EMBL" id="WMQE01000008">
    <property type="protein sequence ID" value="MTK20740.1"/>
    <property type="molecule type" value="Genomic_DNA"/>
</dbReference>
<comment type="subunit">
    <text evidence="5">Interacts with FtsZ.</text>
</comment>
<feature type="domain" description="SHS2" evidence="6">
    <location>
        <begin position="13"/>
        <end position="199"/>
    </location>
</feature>
<dbReference type="GO" id="GO:0009898">
    <property type="term" value="C:cytoplasmic side of plasma membrane"/>
    <property type="evidence" value="ECO:0007669"/>
    <property type="project" value="TreeGrafter"/>
</dbReference>
<sequence length="448" mass="50247">MLVEWFEVKNNIYACLEIGSSEARILVCNIRQERLYVLSQQEILAEGIENGNVINVNQIVEILKNLKEKVEKDLHQEIQSVLLAIPSVDVNIENITTTLSVEANKPISPANVKQLFRNVINQPTYRDQVVVNIIPRSFIVDEKNAIQNPLGIIGNQVSLSAQKMTASSSLVYNLINVVELAGFRISDIVLGSVAEMMYVATPEQLYKGVCHVNIGKSTTTITVSQGGKVLSSVSLSIGGEHVTEEISEAFQIEKSEAELLKVNFARINYDDMIPEIIYTAEGNGEFICITRQMLSDVVTSRYEDILKLVKQYLTENGYKHEDIKYIFTGGAVELEGLNILGKFVFAQDIHIFRPSMLGVRQAKYAKLVGMATFNHEIALLTSQKSNIINFDAYSDARGINLMHESRQETEKKVSVKTNNQDKSYMDHKLENSGVLVRLFDMIFDEKAE</sequence>
<dbReference type="Pfam" id="PF14450">
    <property type="entry name" value="FtsA"/>
    <property type="match status" value="1"/>
</dbReference>
<dbReference type="Gene3D" id="3.30.420.40">
    <property type="match status" value="2"/>
</dbReference>
<evidence type="ECO:0000313" key="9">
    <source>
        <dbReference type="Proteomes" id="UP000487649"/>
    </source>
</evidence>
<comment type="function">
    <text evidence="5">Cell division protein that is involved in the assembly of the Z ring. May serve as a membrane anchor for the Z ring.</text>
</comment>
<keyword evidence="3" id="KW-0472">Membrane</keyword>
<keyword evidence="4 5" id="KW-0131">Cell cycle</keyword>
<evidence type="ECO:0000259" key="6">
    <source>
        <dbReference type="SMART" id="SM00842"/>
    </source>
</evidence>
<protein>
    <recommendedName>
        <fullName evidence="5">Cell division protein FtsA</fullName>
    </recommendedName>
</protein>